<proteinExistence type="predicted"/>
<reference evidence="3 4" key="1">
    <citation type="journal article" date="2019" name="Nat. Ecol. Evol.">
        <title>Megaphylogeny resolves global patterns of mushroom evolution.</title>
        <authorList>
            <person name="Varga T."/>
            <person name="Krizsan K."/>
            <person name="Foldi C."/>
            <person name="Dima B."/>
            <person name="Sanchez-Garcia M."/>
            <person name="Sanchez-Ramirez S."/>
            <person name="Szollosi G.J."/>
            <person name="Szarkandi J.G."/>
            <person name="Papp V."/>
            <person name="Albert L."/>
            <person name="Andreopoulos W."/>
            <person name="Angelini C."/>
            <person name="Antonin V."/>
            <person name="Barry K.W."/>
            <person name="Bougher N.L."/>
            <person name="Buchanan P."/>
            <person name="Buyck B."/>
            <person name="Bense V."/>
            <person name="Catcheside P."/>
            <person name="Chovatia M."/>
            <person name="Cooper J."/>
            <person name="Damon W."/>
            <person name="Desjardin D."/>
            <person name="Finy P."/>
            <person name="Geml J."/>
            <person name="Haridas S."/>
            <person name="Hughes K."/>
            <person name="Justo A."/>
            <person name="Karasinski D."/>
            <person name="Kautmanova I."/>
            <person name="Kiss B."/>
            <person name="Kocsube S."/>
            <person name="Kotiranta H."/>
            <person name="LaButti K.M."/>
            <person name="Lechner B.E."/>
            <person name="Liimatainen K."/>
            <person name="Lipzen A."/>
            <person name="Lukacs Z."/>
            <person name="Mihaltcheva S."/>
            <person name="Morgado L.N."/>
            <person name="Niskanen T."/>
            <person name="Noordeloos M.E."/>
            <person name="Ohm R.A."/>
            <person name="Ortiz-Santana B."/>
            <person name="Ovrebo C."/>
            <person name="Racz N."/>
            <person name="Riley R."/>
            <person name="Savchenko A."/>
            <person name="Shiryaev A."/>
            <person name="Soop K."/>
            <person name="Spirin V."/>
            <person name="Szebenyi C."/>
            <person name="Tomsovsky M."/>
            <person name="Tulloss R.E."/>
            <person name="Uehling J."/>
            <person name="Grigoriev I.V."/>
            <person name="Vagvolgyi C."/>
            <person name="Papp T."/>
            <person name="Martin F.M."/>
            <person name="Miettinen O."/>
            <person name="Hibbett D.S."/>
            <person name="Nagy L.G."/>
        </authorList>
    </citation>
    <scope>NUCLEOTIDE SEQUENCE [LARGE SCALE GENOMIC DNA]</scope>
    <source>
        <strain evidence="3 4">CBS 166.37</strain>
    </source>
</reference>
<keyword evidence="4" id="KW-1185">Reference proteome</keyword>
<keyword evidence="1" id="KW-0812">Transmembrane</keyword>
<evidence type="ECO:0000256" key="1">
    <source>
        <dbReference type="SAM" id="Phobius"/>
    </source>
</evidence>
<sequence length="273" mass="30752">MPVNQASTRDSAMTLNTEIAQALYVQEWSTLGALVIIIWDMLLLFNDEYIHIWSAPSFALKWIYIFARYFTLLFQSISYYIITHTLSQPPISWSTAITLIMTAVIEGVLMLRVYALYSQDAAAGWLLIAVFLMQRVISVVLTVCGREDAQFDEICRAKSKDSGILIFGGGVLVTQVVIWTMTFNKRNIRTESRSNSRFVRLLLRDGAWAFGGIIALYSVIIPYFHLVEISSHVVYTWPISLLSIAGLKDVAIANPSVPRDPDEIELPEFLDGS</sequence>
<dbReference type="InterPro" id="IPR045340">
    <property type="entry name" value="DUF6533"/>
</dbReference>
<evidence type="ECO:0000313" key="4">
    <source>
        <dbReference type="Proteomes" id="UP000308652"/>
    </source>
</evidence>
<feature type="transmembrane region" description="Helical" evidence="1">
    <location>
        <begin position="122"/>
        <end position="143"/>
    </location>
</feature>
<organism evidence="3 4">
    <name type="scientific">Crucibulum laeve</name>
    <dbReference type="NCBI Taxonomy" id="68775"/>
    <lineage>
        <taxon>Eukaryota</taxon>
        <taxon>Fungi</taxon>
        <taxon>Dikarya</taxon>
        <taxon>Basidiomycota</taxon>
        <taxon>Agaricomycotina</taxon>
        <taxon>Agaricomycetes</taxon>
        <taxon>Agaricomycetidae</taxon>
        <taxon>Agaricales</taxon>
        <taxon>Agaricineae</taxon>
        <taxon>Nidulariaceae</taxon>
        <taxon>Crucibulum</taxon>
    </lineage>
</organism>
<dbReference type="STRING" id="68775.A0A5C3LVQ0"/>
<feature type="transmembrane region" description="Helical" evidence="1">
    <location>
        <begin position="93"/>
        <end position="115"/>
    </location>
</feature>
<name>A0A5C3LVQ0_9AGAR</name>
<dbReference type="AlphaFoldDB" id="A0A5C3LVQ0"/>
<protein>
    <recommendedName>
        <fullName evidence="2">DUF6533 domain-containing protein</fullName>
    </recommendedName>
</protein>
<feature type="domain" description="DUF6533" evidence="2">
    <location>
        <begin position="29"/>
        <end position="73"/>
    </location>
</feature>
<evidence type="ECO:0000313" key="3">
    <source>
        <dbReference type="EMBL" id="TFK36453.1"/>
    </source>
</evidence>
<feature type="transmembrane region" description="Helical" evidence="1">
    <location>
        <begin position="163"/>
        <end position="181"/>
    </location>
</feature>
<dbReference type="Proteomes" id="UP000308652">
    <property type="component" value="Unassembled WGS sequence"/>
</dbReference>
<keyword evidence="1" id="KW-1133">Transmembrane helix</keyword>
<gene>
    <name evidence="3" type="ORF">BDQ12DRAFT_667865</name>
</gene>
<feature type="transmembrane region" description="Helical" evidence="1">
    <location>
        <begin position="202"/>
        <end position="224"/>
    </location>
</feature>
<dbReference type="Pfam" id="PF20151">
    <property type="entry name" value="DUF6533"/>
    <property type="match status" value="1"/>
</dbReference>
<keyword evidence="1" id="KW-0472">Membrane</keyword>
<evidence type="ECO:0000259" key="2">
    <source>
        <dbReference type="Pfam" id="PF20151"/>
    </source>
</evidence>
<feature type="transmembrane region" description="Helical" evidence="1">
    <location>
        <begin position="58"/>
        <end position="81"/>
    </location>
</feature>
<accession>A0A5C3LVQ0</accession>
<dbReference type="OrthoDB" id="2638860at2759"/>
<feature type="transmembrane region" description="Helical" evidence="1">
    <location>
        <begin position="28"/>
        <end position="46"/>
    </location>
</feature>
<dbReference type="EMBL" id="ML213614">
    <property type="protein sequence ID" value="TFK36453.1"/>
    <property type="molecule type" value="Genomic_DNA"/>
</dbReference>